<protein>
    <recommendedName>
        <fullName evidence="2">Zn(2)-C6 fungal-type domain-containing protein</fullName>
    </recommendedName>
</protein>
<evidence type="ECO:0000256" key="1">
    <source>
        <dbReference type="ARBA" id="ARBA00023242"/>
    </source>
</evidence>
<name>A0A6A5VB38_9PLEO</name>
<accession>A0A6A5VB38</accession>
<dbReference type="InterPro" id="IPR050797">
    <property type="entry name" value="Carb_Metab_Trans_Reg"/>
</dbReference>
<evidence type="ECO:0000313" key="4">
    <source>
        <dbReference type="Proteomes" id="UP000800036"/>
    </source>
</evidence>
<dbReference type="SMART" id="SM00066">
    <property type="entry name" value="GAL4"/>
    <property type="match status" value="1"/>
</dbReference>
<dbReference type="OrthoDB" id="2740448at2759"/>
<dbReference type="PANTHER" id="PTHR31668">
    <property type="entry name" value="GLUCOSE TRANSPORT TRANSCRIPTION REGULATOR RGT1-RELATED-RELATED"/>
    <property type="match status" value="1"/>
</dbReference>
<feature type="domain" description="Zn(2)-C6 fungal-type" evidence="2">
    <location>
        <begin position="12"/>
        <end position="41"/>
    </location>
</feature>
<dbReference type="EMBL" id="ML976677">
    <property type="protein sequence ID" value="KAF1974028.1"/>
    <property type="molecule type" value="Genomic_DNA"/>
</dbReference>
<dbReference type="Pfam" id="PF00172">
    <property type="entry name" value="Zn_clus"/>
    <property type="match status" value="1"/>
</dbReference>
<reference evidence="3" key="1">
    <citation type="journal article" date="2020" name="Stud. Mycol.">
        <title>101 Dothideomycetes genomes: a test case for predicting lifestyles and emergence of pathogens.</title>
        <authorList>
            <person name="Haridas S."/>
            <person name="Albert R."/>
            <person name="Binder M."/>
            <person name="Bloem J."/>
            <person name="Labutti K."/>
            <person name="Salamov A."/>
            <person name="Andreopoulos B."/>
            <person name="Baker S."/>
            <person name="Barry K."/>
            <person name="Bills G."/>
            <person name="Bluhm B."/>
            <person name="Cannon C."/>
            <person name="Castanera R."/>
            <person name="Culley D."/>
            <person name="Daum C."/>
            <person name="Ezra D."/>
            <person name="Gonzalez J."/>
            <person name="Henrissat B."/>
            <person name="Kuo A."/>
            <person name="Liang C."/>
            <person name="Lipzen A."/>
            <person name="Lutzoni F."/>
            <person name="Magnuson J."/>
            <person name="Mondo S."/>
            <person name="Nolan M."/>
            <person name="Ohm R."/>
            <person name="Pangilinan J."/>
            <person name="Park H.-J."/>
            <person name="Ramirez L."/>
            <person name="Alfaro M."/>
            <person name="Sun H."/>
            <person name="Tritt A."/>
            <person name="Yoshinaga Y."/>
            <person name="Zwiers L.-H."/>
            <person name="Turgeon B."/>
            <person name="Goodwin S."/>
            <person name="Spatafora J."/>
            <person name="Crous P."/>
            <person name="Grigoriev I."/>
        </authorList>
    </citation>
    <scope>NUCLEOTIDE SEQUENCE</scope>
    <source>
        <strain evidence="3">CBS 107.79</strain>
    </source>
</reference>
<gene>
    <name evidence="3" type="ORF">BU23DRAFT_553694</name>
</gene>
<dbReference type="CDD" id="cd12148">
    <property type="entry name" value="fungal_TF_MHR"/>
    <property type="match status" value="1"/>
</dbReference>
<dbReference type="AlphaFoldDB" id="A0A6A5VB38"/>
<dbReference type="Gene3D" id="4.10.240.10">
    <property type="entry name" value="Zn(2)-C6 fungal-type DNA-binding domain"/>
    <property type="match status" value="1"/>
</dbReference>
<dbReference type="CDD" id="cd00067">
    <property type="entry name" value="GAL4"/>
    <property type="match status" value="1"/>
</dbReference>
<dbReference type="GO" id="GO:0008270">
    <property type="term" value="F:zinc ion binding"/>
    <property type="evidence" value="ECO:0007669"/>
    <property type="project" value="InterPro"/>
</dbReference>
<organism evidence="3 4">
    <name type="scientific">Bimuria novae-zelandiae CBS 107.79</name>
    <dbReference type="NCBI Taxonomy" id="1447943"/>
    <lineage>
        <taxon>Eukaryota</taxon>
        <taxon>Fungi</taxon>
        <taxon>Dikarya</taxon>
        <taxon>Ascomycota</taxon>
        <taxon>Pezizomycotina</taxon>
        <taxon>Dothideomycetes</taxon>
        <taxon>Pleosporomycetidae</taxon>
        <taxon>Pleosporales</taxon>
        <taxon>Massarineae</taxon>
        <taxon>Didymosphaeriaceae</taxon>
        <taxon>Bimuria</taxon>
    </lineage>
</organism>
<dbReference type="PROSITE" id="PS50048">
    <property type="entry name" value="ZN2_CY6_FUNGAL_2"/>
    <property type="match status" value="1"/>
</dbReference>
<dbReference type="InterPro" id="IPR036864">
    <property type="entry name" value="Zn2-C6_fun-type_DNA-bd_sf"/>
</dbReference>
<evidence type="ECO:0000259" key="2">
    <source>
        <dbReference type="PROSITE" id="PS50048"/>
    </source>
</evidence>
<dbReference type="InterPro" id="IPR001138">
    <property type="entry name" value="Zn2Cys6_DnaBD"/>
</dbReference>
<keyword evidence="1" id="KW-0539">Nucleus</keyword>
<sequence length="569" mass="64549">MDPAQSKRVSKACDACKLRKVKCNGQERCQQCSHLGLRCVYSISNKARSQGKRGRIITEYKNKTSSTNIKSPPLLPAIPGQLALPQRQASLPFGGELDGLASPLEPGLQYDQSFFLDLIPDYMEGVYPVQPVITEAELRGYIHTMDQDQEVRSFVCSFGACTLNLTRQTDKRTEEVLQTIETLINYTISTMKPVYKSFRSSVFRAMQSMFIHNCMMSMSASDAAFHYMRDSISAVQLLRIDSTDTMAQLSQPERSRRQRLYWQAFIHERFSAILDYRTVVLPPLNVLPEEDPTIPRQVHEGFIQIIKLFRLLDPEFLQNWLGSQGNVTSTWIEEKSRELEGDEESNARELANLSMMQRADLAITREWLRTLVWRLAMSKSLLSTRSSKECLTLLFPVRLSQNLRQQVTSMSRHDIEVHGSSIVQKLFEITDTISDVLIHVPAATLEETSLRIDDFLFILDFVLQFPTLDDTRRGILLEKLERLRGLFPEVVSTTSSPNLPIDLQSPTSDPWFQVAQSKIGPDTDVDPAGLQGLVPLPYVGQMQPCQGVSQHATWNHISRRLSMAHFSSG</sequence>
<dbReference type="PROSITE" id="PS00463">
    <property type="entry name" value="ZN2_CY6_FUNGAL_1"/>
    <property type="match status" value="1"/>
</dbReference>
<proteinExistence type="predicted"/>
<evidence type="ECO:0000313" key="3">
    <source>
        <dbReference type="EMBL" id="KAF1974028.1"/>
    </source>
</evidence>
<dbReference type="Proteomes" id="UP000800036">
    <property type="component" value="Unassembled WGS sequence"/>
</dbReference>
<keyword evidence="4" id="KW-1185">Reference proteome</keyword>
<dbReference type="GO" id="GO:0000981">
    <property type="term" value="F:DNA-binding transcription factor activity, RNA polymerase II-specific"/>
    <property type="evidence" value="ECO:0007669"/>
    <property type="project" value="InterPro"/>
</dbReference>
<dbReference type="PANTHER" id="PTHR31668:SF24">
    <property type="entry name" value="TRANSCRIPTION FACTOR, PUTATIVE-RELATED"/>
    <property type="match status" value="1"/>
</dbReference>
<dbReference type="SUPFAM" id="SSF57701">
    <property type="entry name" value="Zn2/Cys6 DNA-binding domain"/>
    <property type="match status" value="1"/>
</dbReference>